<feature type="transmembrane region" description="Helical" evidence="11">
    <location>
        <begin position="233"/>
        <end position="255"/>
    </location>
</feature>
<evidence type="ECO:0000313" key="14">
    <source>
        <dbReference type="RefSeq" id="XP_005090927.1"/>
    </source>
</evidence>
<feature type="transmembrane region" description="Helical" evidence="11">
    <location>
        <begin position="456"/>
        <end position="474"/>
    </location>
</feature>
<sequence>MEEKNQKKGQKTFLTCGIITGTNRMFMGKRAGLAAELIVKLANQPQCSWAWQGVRLYCQDVSSTVARLWYQFPAVRDVTFCPAKRVLTLISCLQKAIDGIHELGVYKYSILIEYRSVYLQADGGYSYFDPSRNAFYFKEKIVLQKAKIINEFLWTSFSLSDFSIMLLVEGGRLSNTDTYQDMVLVAFGRPGFYILTVLQFLYPFIAMVSYNVIIGDTITKIIVWIGGESPSLLHSVLGNRQFIITVVTALVTLPLSLYKNIAKLGKWAFLSIILILFIMVAVIIRLSTFIGKLSPTGDAWEFANYNLSQAVGIMAFAYMCHHNTFLIHSSMENPTQRRWGFVTHFSVLFSMVMCLVLGISGYASFTGNTEGDLMENYCRGDVLMNLARLSFAITIMLTYPVECFVTREVVENAVFPSNPEAPMWRHVTVTMCIVGLTAAVSMATDCLGIVLELNGVLAAAPLAYIFPAACVIRLRQEALFSRRNIAPILLLAFGVLVAVVGFVMAMINLVSGASCSHGREPSYCLSEPDNATLSTSTTHATSRALKGGSLVDTLF</sequence>
<keyword evidence="7 11" id="KW-0472">Membrane</keyword>
<evidence type="ECO:0000256" key="9">
    <source>
        <dbReference type="ARBA" id="ARBA00040814"/>
    </source>
</evidence>
<gene>
    <name evidence="14" type="primary">LOC101852590</name>
</gene>
<dbReference type="PANTHER" id="PTHR22950:SF458">
    <property type="entry name" value="SODIUM-COUPLED NEUTRAL AMINO ACID TRANSPORTER 11-RELATED"/>
    <property type="match status" value="1"/>
</dbReference>
<keyword evidence="13" id="KW-1185">Reference proteome</keyword>
<name>A0ABM0JD30_APLCA</name>
<dbReference type="RefSeq" id="XP_005090927.1">
    <property type="nucleotide sequence ID" value="XM_005090870.3"/>
</dbReference>
<evidence type="ECO:0000256" key="4">
    <source>
        <dbReference type="ARBA" id="ARBA00022692"/>
    </source>
</evidence>
<dbReference type="GeneID" id="101852590"/>
<evidence type="ECO:0000256" key="7">
    <source>
        <dbReference type="ARBA" id="ARBA00023136"/>
    </source>
</evidence>
<proteinExistence type="inferred from homology"/>
<comment type="function">
    <text evidence="8">Putative sodium-dependent amino acid/proton antiporter.</text>
</comment>
<evidence type="ECO:0000256" key="11">
    <source>
        <dbReference type="SAM" id="Phobius"/>
    </source>
</evidence>
<evidence type="ECO:0000256" key="2">
    <source>
        <dbReference type="ARBA" id="ARBA00008066"/>
    </source>
</evidence>
<feature type="transmembrane region" description="Helical" evidence="11">
    <location>
        <begin position="302"/>
        <end position="320"/>
    </location>
</feature>
<feature type="domain" description="Amino acid transporter transmembrane" evidence="12">
    <location>
        <begin position="154"/>
        <end position="506"/>
    </location>
</feature>
<evidence type="ECO:0000259" key="12">
    <source>
        <dbReference type="Pfam" id="PF01490"/>
    </source>
</evidence>
<evidence type="ECO:0000256" key="1">
    <source>
        <dbReference type="ARBA" id="ARBA00004141"/>
    </source>
</evidence>
<feature type="transmembrane region" description="Helical" evidence="11">
    <location>
        <begin position="486"/>
        <end position="507"/>
    </location>
</feature>
<dbReference type="InterPro" id="IPR013057">
    <property type="entry name" value="AA_transpt_TM"/>
</dbReference>
<keyword evidence="3" id="KW-0813">Transport</keyword>
<keyword evidence="6 11" id="KW-1133">Transmembrane helix</keyword>
<dbReference type="PANTHER" id="PTHR22950">
    <property type="entry name" value="AMINO ACID TRANSPORTER"/>
    <property type="match status" value="1"/>
</dbReference>
<accession>A0ABM0JD30</accession>
<feature type="transmembrane region" description="Helical" evidence="11">
    <location>
        <begin position="341"/>
        <end position="365"/>
    </location>
</feature>
<evidence type="ECO:0000256" key="6">
    <source>
        <dbReference type="ARBA" id="ARBA00022989"/>
    </source>
</evidence>
<keyword evidence="5" id="KW-0029">Amino-acid transport</keyword>
<comment type="subcellular location">
    <subcellularLocation>
        <location evidence="1">Membrane</location>
        <topology evidence="1">Multi-pass membrane protein</topology>
    </subcellularLocation>
</comment>
<evidence type="ECO:0000256" key="5">
    <source>
        <dbReference type="ARBA" id="ARBA00022970"/>
    </source>
</evidence>
<reference evidence="14" key="1">
    <citation type="submission" date="2025-08" db="UniProtKB">
        <authorList>
            <consortium name="RefSeq"/>
        </authorList>
    </citation>
    <scope>IDENTIFICATION</scope>
</reference>
<organism evidence="13 14">
    <name type="scientific">Aplysia californica</name>
    <name type="common">California sea hare</name>
    <dbReference type="NCBI Taxonomy" id="6500"/>
    <lineage>
        <taxon>Eukaryota</taxon>
        <taxon>Metazoa</taxon>
        <taxon>Spiralia</taxon>
        <taxon>Lophotrochozoa</taxon>
        <taxon>Mollusca</taxon>
        <taxon>Gastropoda</taxon>
        <taxon>Heterobranchia</taxon>
        <taxon>Euthyneura</taxon>
        <taxon>Tectipleura</taxon>
        <taxon>Aplysiida</taxon>
        <taxon>Aplysioidea</taxon>
        <taxon>Aplysiidae</taxon>
        <taxon>Aplysia</taxon>
    </lineage>
</organism>
<feature type="transmembrane region" description="Helical" evidence="11">
    <location>
        <begin position="192"/>
        <end position="213"/>
    </location>
</feature>
<comment type="similarity">
    <text evidence="2">Belongs to the amino acid/polyamine transporter 2 family.</text>
</comment>
<evidence type="ECO:0000313" key="13">
    <source>
        <dbReference type="Proteomes" id="UP000694888"/>
    </source>
</evidence>
<dbReference type="Pfam" id="PF01490">
    <property type="entry name" value="Aa_trans"/>
    <property type="match status" value="1"/>
</dbReference>
<feature type="transmembrane region" description="Helical" evidence="11">
    <location>
        <begin position="267"/>
        <end position="290"/>
    </location>
</feature>
<dbReference type="Proteomes" id="UP000694888">
    <property type="component" value="Unplaced"/>
</dbReference>
<evidence type="ECO:0000256" key="8">
    <source>
        <dbReference type="ARBA" id="ARBA00037101"/>
    </source>
</evidence>
<evidence type="ECO:0000256" key="10">
    <source>
        <dbReference type="ARBA" id="ARBA00041723"/>
    </source>
</evidence>
<protein>
    <recommendedName>
        <fullName evidence="9">Putative sodium-coupled neutral amino acid transporter 11</fullName>
    </recommendedName>
    <alternativeName>
        <fullName evidence="10">Solute carrier family 38 member 11</fullName>
    </alternativeName>
</protein>
<evidence type="ECO:0000256" key="3">
    <source>
        <dbReference type="ARBA" id="ARBA00022448"/>
    </source>
</evidence>
<keyword evidence="4 11" id="KW-0812">Transmembrane</keyword>